<dbReference type="PROSITE" id="PS51176">
    <property type="entry name" value="PDH_ADH"/>
    <property type="match status" value="1"/>
</dbReference>
<organism evidence="5 6">
    <name type="scientific">Desulfosporosinus lacus DSM 15449</name>
    <dbReference type="NCBI Taxonomy" id="1121420"/>
    <lineage>
        <taxon>Bacteria</taxon>
        <taxon>Bacillati</taxon>
        <taxon>Bacillota</taxon>
        <taxon>Clostridia</taxon>
        <taxon>Eubacteriales</taxon>
        <taxon>Desulfitobacteriaceae</taxon>
        <taxon>Desulfosporosinus</taxon>
    </lineage>
</organism>
<sequence length="306" mass="33335">MLNEALISTDNEVDLTPGWQGLRLPRACILGLGLIGGSWAGALHRAGWDVFAVDSNKASIDEAVGRGWLQTGWTSMPKFLDVDLIVLALPLQELAMGLDQLVGKITKGTIVTDVGSVKGEICHKSMIDSRMDFRDFHFVGGHPMTGSEQSGFGAANSDLFRGYPYVLTPAEDCPHQVVQKLVETVQGFGAKVIFRDPVHHDAEVAMVSHIPHLLAVALTLATQDASKEGGAALALAGRSFRELTRIADSSPEMWKEIMVRNAEAILGGLDLWEQKIKELKECLLERDGEMIADAFRKAHKVRAEIN</sequence>
<dbReference type="AlphaFoldDB" id="A0A1M5XPG8"/>
<evidence type="ECO:0000259" key="4">
    <source>
        <dbReference type="PROSITE" id="PS51176"/>
    </source>
</evidence>
<keyword evidence="6" id="KW-1185">Reference proteome</keyword>
<dbReference type="GO" id="GO:0070403">
    <property type="term" value="F:NAD+ binding"/>
    <property type="evidence" value="ECO:0007669"/>
    <property type="project" value="InterPro"/>
</dbReference>
<dbReference type="SUPFAM" id="SSF48179">
    <property type="entry name" value="6-phosphogluconate dehydrogenase C-terminal domain-like"/>
    <property type="match status" value="1"/>
</dbReference>
<evidence type="ECO:0000313" key="5">
    <source>
        <dbReference type="EMBL" id="SHI01639.1"/>
    </source>
</evidence>
<dbReference type="STRING" id="1121420.SAMN02746098_02148"/>
<evidence type="ECO:0000313" key="6">
    <source>
        <dbReference type="Proteomes" id="UP000183954"/>
    </source>
</evidence>
<comment type="pathway">
    <text evidence="3">Amino-acid biosynthesis.</text>
</comment>
<evidence type="ECO:0000256" key="3">
    <source>
        <dbReference type="ARBA" id="ARBA00029440"/>
    </source>
</evidence>
<dbReference type="InterPro" id="IPR003099">
    <property type="entry name" value="Prephen_DH"/>
</dbReference>
<dbReference type="InterPro" id="IPR050812">
    <property type="entry name" value="Preph/Arog_dehydrog"/>
</dbReference>
<dbReference type="Proteomes" id="UP000183954">
    <property type="component" value="Unassembled WGS sequence"/>
</dbReference>
<dbReference type="OrthoDB" id="9802008at2"/>
<dbReference type="InterPro" id="IPR046826">
    <property type="entry name" value="PDH_N"/>
</dbReference>
<dbReference type="GO" id="GO:0006571">
    <property type="term" value="P:tyrosine biosynthetic process"/>
    <property type="evidence" value="ECO:0007669"/>
    <property type="project" value="InterPro"/>
</dbReference>
<gene>
    <name evidence="5" type="ORF">SAMN02746098_02148</name>
</gene>
<dbReference type="InterPro" id="IPR008927">
    <property type="entry name" value="6-PGluconate_DH-like_C_sf"/>
</dbReference>
<dbReference type="EMBL" id="FQXJ01000006">
    <property type="protein sequence ID" value="SHI01639.1"/>
    <property type="molecule type" value="Genomic_DNA"/>
</dbReference>
<dbReference type="GO" id="GO:0004665">
    <property type="term" value="F:prephenate dehydrogenase (NADP+) activity"/>
    <property type="evidence" value="ECO:0007669"/>
    <property type="project" value="InterPro"/>
</dbReference>
<dbReference type="Pfam" id="PF02153">
    <property type="entry name" value="PDH_N"/>
    <property type="match status" value="1"/>
</dbReference>
<reference evidence="6" key="1">
    <citation type="submission" date="2016-11" db="EMBL/GenBank/DDBJ databases">
        <authorList>
            <person name="Varghese N."/>
            <person name="Submissions S."/>
        </authorList>
    </citation>
    <scope>NUCLEOTIDE SEQUENCE [LARGE SCALE GENOMIC DNA]</scope>
    <source>
        <strain evidence="6">DSM 15449</strain>
    </source>
</reference>
<dbReference type="InterPro" id="IPR036291">
    <property type="entry name" value="NAD(P)-bd_dom_sf"/>
</dbReference>
<dbReference type="PANTHER" id="PTHR21363:SF0">
    <property type="entry name" value="PREPHENATE DEHYDROGENASE [NADP(+)]"/>
    <property type="match status" value="1"/>
</dbReference>
<dbReference type="RefSeq" id="WP_084110243.1">
    <property type="nucleotide sequence ID" value="NZ_FQXJ01000006.1"/>
</dbReference>
<protein>
    <submittedName>
        <fullName evidence="5">Prephenate dehydrogenase</fullName>
    </submittedName>
</protein>
<comment type="similarity">
    <text evidence="1">Belongs to the prephenate/arogenate dehydrogenase family.</text>
</comment>
<keyword evidence="2" id="KW-0560">Oxidoreductase</keyword>
<dbReference type="Gene3D" id="3.40.50.720">
    <property type="entry name" value="NAD(P)-binding Rossmann-like Domain"/>
    <property type="match status" value="1"/>
</dbReference>
<dbReference type="GO" id="GO:0008977">
    <property type="term" value="F:prephenate dehydrogenase (NAD+) activity"/>
    <property type="evidence" value="ECO:0007669"/>
    <property type="project" value="InterPro"/>
</dbReference>
<dbReference type="PANTHER" id="PTHR21363">
    <property type="entry name" value="PREPHENATE DEHYDROGENASE"/>
    <property type="match status" value="1"/>
</dbReference>
<evidence type="ECO:0000256" key="1">
    <source>
        <dbReference type="ARBA" id="ARBA00007964"/>
    </source>
</evidence>
<evidence type="ECO:0000256" key="2">
    <source>
        <dbReference type="ARBA" id="ARBA00023002"/>
    </source>
</evidence>
<dbReference type="Gene3D" id="1.10.3660.10">
    <property type="entry name" value="6-phosphogluconate dehydrogenase C-terminal like domain"/>
    <property type="match status" value="1"/>
</dbReference>
<accession>A0A1M5XPG8</accession>
<dbReference type="InterPro" id="IPR046825">
    <property type="entry name" value="PDH_C"/>
</dbReference>
<dbReference type="Pfam" id="PF20463">
    <property type="entry name" value="PDH_C"/>
    <property type="match status" value="1"/>
</dbReference>
<feature type="domain" description="Prephenate/arogenate dehydrogenase" evidence="4">
    <location>
        <begin position="25"/>
        <end position="306"/>
    </location>
</feature>
<name>A0A1M5XPG8_9FIRM</name>
<dbReference type="SUPFAM" id="SSF51735">
    <property type="entry name" value="NAD(P)-binding Rossmann-fold domains"/>
    <property type="match status" value="1"/>
</dbReference>
<proteinExistence type="inferred from homology"/>